<feature type="transmembrane region" description="Helical" evidence="1">
    <location>
        <begin position="122"/>
        <end position="143"/>
    </location>
</feature>
<dbReference type="PANTHER" id="PTHR31600:SF2">
    <property type="entry name" value="GAMETE ENRICHED GENE 10 PROTEIN-RELATED"/>
    <property type="match status" value="1"/>
</dbReference>
<dbReference type="Proteomes" id="UP000692954">
    <property type="component" value="Unassembled WGS sequence"/>
</dbReference>
<feature type="transmembrane region" description="Helical" evidence="1">
    <location>
        <begin position="1087"/>
        <end position="1111"/>
    </location>
</feature>
<keyword evidence="1" id="KW-1133">Transmembrane helix</keyword>
<comment type="caution">
    <text evidence="2">The sequence shown here is derived from an EMBL/GenBank/DDBJ whole genome shotgun (WGS) entry which is preliminary data.</text>
</comment>
<feature type="transmembrane region" description="Helical" evidence="1">
    <location>
        <begin position="1280"/>
        <end position="1302"/>
    </location>
</feature>
<feature type="transmembrane region" description="Helical" evidence="1">
    <location>
        <begin position="200"/>
        <end position="216"/>
    </location>
</feature>
<reference evidence="2" key="1">
    <citation type="submission" date="2021-01" db="EMBL/GenBank/DDBJ databases">
        <authorList>
            <consortium name="Genoscope - CEA"/>
            <person name="William W."/>
        </authorList>
    </citation>
    <scope>NUCLEOTIDE SEQUENCE</scope>
</reference>
<accession>A0A8S1R9E0</accession>
<feature type="transmembrane region" description="Helical" evidence="1">
    <location>
        <begin position="222"/>
        <end position="242"/>
    </location>
</feature>
<keyword evidence="1" id="KW-0812">Transmembrane</keyword>
<evidence type="ECO:0008006" key="4">
    <source>
        <dbReference type="Google" id="ProtNLM"/>
    </source>
</evidence>
<evidence type="ECO:0000256" key="1">
    <source>
        <dbReference type="SAM" id="Phobius"/>
    </source>
</evidence>
<organism evidence="2 3">
    <name type="scientific">Paramecium sonneborni</name>
    <dbReference type="NCBI Taxonomy" id="65129"/>
    <lineage>
        <taxon>Eukaryota</taxon>
        <taxon>Sar</taxon>
        <taxon>Alveolata</taxon>
        <taxon>Ciliophora</taxon>
        <taxon>Intramacronucleata</taxon>
        <taxon>Oligohymenophorea</taxon>
        <taxon>Peniculida</taxon>
        <taxon>Parameciidae</taxon>
        <taxon>Paramecium</taxon>
    </lineage>
</organism>
<feature type="transmembrane region" description="Helical" evidence="1">
    <location>
        <begin position="79"/>
        <end position="101"/>
    </location>
</feature>
<evidence type="ECO:0000313" key="2">
    <source>
        <dbReference type="EMBL" id="CAD8123973.1"/>
    </source>
</evidence>
<feature type="transmembrane region" description="Helical" evidence="1">
    <location>
        <begin position="155"/>
        <end position="179"/>
    </location>
</feature>
<dbReference type="OrthoDB" id="299205at2759"/>
<dbReference type="PANTHER" id="PTHR31600">
    <property type="entry name" value="TINY MACROCYSTS PROTEIN B-RELATED"/>
    <property type="match status" value="1"/>
</dbReference>
<evidence type="ECO:0000313" key="3">
    <source>
        <dbReference type="Proteomes" id="UP000692954"/>
    </source>
</evidence>
<proteinExistence type="predicted"/>
<gene>
    <name evidence="2" type="ORF">PSON_ATCC_30995.1.T1480070</name>
</gene>
<dbReference type="InterPro" id="IPR052994">
    <property type="entry name" value="Tiny_macrocysts_regulators"/>
</dbReference>
<name>A0A8S1R9E0_9CILI</name>
<feature type="transmembrane region" description="Helical" evidence="1">
    <location>
        <begin position="1672"/>
        <end position="1694"/>
    </location>
</feature>
<feature type="transmembrane region" description="Helical" evidence="1">
    <location>
        <begin position="1701"/>
        <end position="1724"/>
    </location>
</feature>
<keyword evidence="1" id="KW-0472">Membrane</keyword>
<sequence>MRITLIDNLTIIAHSQHRNSGEDAIAKLFAIVPYIQYLSLLLPQHGWQYWNYSDGYLIFISKASSYFTITPFFEFQNNFIYYPFTIFSLIILLGVLFYLSFFSLEVDSNKQKVKYLEERTTLFCSIIFFTIQTLQIPCYKFYIQQIIDANQKNEINQLIINICALILYCFYVFICEYFLRIYSFLPYHPMQQKFTKLRSSLILLNLIAIVLTLEQQSNSYNLIGLFILHMIFIIKILNHLYYQSDVPHKNMLDFQVSFTLESLAILITINVSSENQIFPEDQIAIYILFILSLGLILGNHLFQFLYKYNFIRINRYLNLIYEMHNCICNINSNSITIQHLLMYQIINDDQFTKFKKKALLNNKSTKMVDYYKLGLYLISQIFLELINEQKNEAEQIQLLFVSFLAVIKKKPLVAYVAFKRFEQNISYKKSYYFNFIKRRINLHFQKRVQAVQKIYQNEKLQSIKNENNNNEKRISTHELYKFCQLEENFQKAILEIIQYKIRIWEFQIQGCQTIYDFQAFALPLSKKIVDCILYLREQQINVVKEEFIKNCENILTLKICSMFYSFVMNDYYHSFYCEQKISDIMKTETMFQLNTSSRANILQDNTVLVIVSMVRQLGKILNINKSQLANYFGFPLIEFNQINTIGDLMPQHFGDQHDGFLQSYIKEAKTDLVFKDVRTFAKSKNGFIIPQYINIYNNYYIFDDFTVIGSLTKIKEFRNYLLFDEFGKCIGITQEMSKFLIPQDNLEFFIQNIDLFYIYMFVPHIHMYINDMLQNKNIQDGGMLQKSVIIYVYQDLVQLSKIHESIFLTYQAQSQRCFEQTKTQIQFEYLNSMMNSPRNGISQRLITDIKSIQNSQQDEYQILDTNRQVNSDKKQQRRGGISGLTQQKEQQMIEFFNAIDELQKTMYLCTAKIQIVDIGKKRFKQQYFILDCSDFVDRGNLQEDEKKQMKTQQSQLRNTNARNLMRRPSQIFSYRKQVEQQMDSSIINPMGSYLQQQSFLNQNSGSNQILSYVSQKRSNQIGTIIKGDSESVHEEIISNDFNQIIKRNDELKSNQGPVLKSQSSSKSGSSGQTAIEIVNKFKTQTSLISSLTIISILKFILLLLFIIFMSINLAQVTIFNHQVITFITDINLPIHFNKYLLNIFTYSWIIQMKNINILNTSQFINYQLQNQRISMQSTFLNLTEMYGSFIDLEENQYLDEIQIVNLDENLSIENTDFTGYLYYLEQVGFGLMHSDNQQRYLTNLLKYRINFGNIISNNEKVVSSLSSYYKIQQDGKISTFFNSILIQVIVIGIIILSQLYFWRKIEIYCQSILMLSNRLNEKAAETQINKFKLIIIVLKQLYGQFGYKQKNCYKLCYTDQSKKIMNLKSISKKKSRKSIFIQNIPNEAEDRDKDKNKNKKSTQSTIPLNSRITKTSIKFIFKIILVLFLAVMIIFYFIGCYLLFKDQTFRLAPTQDLAMDYIDFYIHYENTIVISLLIKSEQQIYDFMREMIPSISMTINHYQAHLNTIPLLLCTYSFDHSDFNDIYNNIIQSDAMNGEDETFILGLYNGDFCLFFQSDIPFCNKDLSKVDFQNKYGAFSNKDNNSEYLSKGISGMVNKMDNFLNQYFETEILTGNTVNDLELLSKQINTQDFNNIIIQHYLDTYLGFEAFVAKMQQSLITMIENQQDQYNIYQIVVGIIFTIFFLFSSVFIVVKVNLRLIYIRLLITLLPIEIMLDIYTISLLKLLK</sequence>
<feature type="transmembrane region" description="Helical" evidence="1">
    <location>
        <begin position="283"/>
        <end position="306"/>
    </location>
</feature>
<keyword evidence="3" id="KW-1185">Reference proteome</keyword>
<dbReference type="EMBL" id="CAJJDN010000148">
    <property type="protein sequence ID" value="CAD8123973.1"/>
    <property type="molecule type" value="Genomic_DNA"/>
</dbReference>
<feature type="transmembrane region" description="Helical" evidence="1">
    <location>
        <begin position="1419"/>
        <end position="1444"/>
    </location>
</feature>
<protein>
    <recommendedName>
        <fullName evidence="4">Transmembrane protein</fullName>
    </recommendedName>
</protein>